<evidence type="ECO:0000256" key="4">
    <source>
        <dbReference type="ARBA" id="ARBA00034320"/>
    </source>
</evidence>
<keyword evidence="1" id="KW-0547">Nucleotide-binding</keyword>
<gene>
    <name evidence="9" type="ORF">CAL24_11705</name>
</gene>
<comment type="similarity">
    <text evidence="4">Belongs to the SIMIBI class G3E GTPase family. ZNG1 subfamily.</text>
</comment>
<organism evidence="9 10">
    <name type="scientific">Bordetella genomosp. 2</name>
    <dbReference type="NCBI Taxonomy" id="1983456"/>
    <lineage>
        <taxon>Bacteria</taxon>
        <taxon>Pseudomonadati</taxon>
        <taxon>Pseudomonadota</taxon>
        <taxon>Betaproteobacteria</taxon>
        <taxon>Burkholderiales</taxon>
        <taxon>Alcaligenaceae</taxon>
        <taxon>Bordetella</taxon>
    </lineage>
</organism>
<comment type="function">
    <text evidence="5">Zinc chaperone that directly transfers zinc cofactor to target proteins, thereby activating them. Zinc is transferred from the CXCC motif in the GTPase domain to the zinc binding site in target proteins in a process requiring GTP hydrolysis.</text>
</comment>
<dbReference type="InterPro" id="IPR027417">
    <property type="entry name" value="P-loop_NTPase"/>
</dbReference>
<comment type="caution">
    <text evidence="9">The sequence shown here is derived from an EMBL/GenBank/DDBJ whole genome shotgun (WGS) entry which is preliminary data.</text>
</comment>
<dbReference type="Gene3D" id="3.30.1220.10">
    <property type="entry name" value="CobW-like, C-terminal domain"/>
    <property type="match status" value="1"/>
</dbReference>
<dbReference type="GO" id="GO:0005737">
    <property type="term" value="C:cytoplasm"/>
    <property type="evidence" value="ECO:0007669"/>
    <property type="project" value="TreeGrafter"/>
</dbReference>
<proteinExistence type="inferred from homology"/>
<comment type="catalytic activity">
    <reaction evidence="6">
        <text>GTP + H2O = GDP + phosphate + H(+)</text>
        <dbReference type="Rhea" id="RHEA:19669"/>
        <dbReference type="ChEBI" id="CHEBI:15377"/>
        <dbReference type="ChEBI" id="CHEBI:15378"/>
        <dbReference type="ChEBI" id="CHEBI:37565"/>
        <dbReference type="ChEBI" id="CHEBI:43474"/>
        <dbReference type="ChEBI" id="CHEBI:58189"/>
    </reaction>
    <physiologicalReaction direction="left-to-right" evidence="6">
        <dbReference type="Rhea" id="RHEA:19670"/>
    </physiologicalReaction>
</comment>
<feature type="compositionally biased region" description="Basic and acidic residues" evidence="7">
    <location>
        <begin position="208"/>
        <end position="222"/>
    </location>
</feature>
<dbReference type="EMBL" id="NEVT01000006">
    <property type="protein sequence ID" value="OZI75862.1"/>
    <property type="molecule type" value="Genomic_DNA"/>
</dbReference>
<dbReference type="PANTHER" id="PTHR13748">
    <property type="entry name" value="COBW-RELATED"/>
    <property type="match status" value="1"/>
</dbReference>
<dbReference type="PANTHER" id="PTHR13748:SF62">
    <property type="entry name" value="COBW DOMAIN-CONTAINING PROTEIN"/>
    <property type="match status" value="1"/>
</dbReference>
<evidence type="ECO:0000256" key="3">
    <source>
        <dbReference type="ARBA" id="ARBA00023186"/>
    </source>
</evidence>
<dbReference type="InterPro" id="IPR011629">
    <property type="entry name" value="CobW-like_C"/>
</dbReference>
<dbReference type="RefSeq" id="WP_094806801.1">
    <property type="nucleotide sequence ID" value="NZ_NEVT01000006.1"/>
</dbReference>
<dbReference type="Proteomes" id="UP000215633">
    <property type="component" value="Unassembled WGS sequence"/>
</dbReference>
<evidence type="ECO:0000313" key="10">
    <source>
        <dbReference type="Proteomes" id="UP000215633"/>
    </source>
</evidence>
<keyword evidence="10" id="KW-1185">Reference proteome</keyword>
<keyword evidence="2" id="KW-0378">Hydrolase</keyword>
<evidence type="ECO:0000256" key="6">
    <source>
        <dbReference type="ARBA" id="ARBA00049117"/>
    </source>
</evidence>
<evidence type="ECO:0000256" key="1">
    <source>
        <dbReference type="ARBA" id="ARBA00022741"/>
    </source>
</evidence>
<evidence type="ECO:0000256" key="2">
    <source>
        <dbReference type="ARBA" id="ARBA00022801"/>
    </source>
</evidence>
<evidence type="ECO:0000259" key="8">
    <source>
        <dbReference type="SMART" id="SM00833"/>
    </source>
</evidence>
<dbReference type="AlphaFoldDB" id="A0A261VQT7"/>
<evidence type="ECO:0000313" key="9">
    <source>
        <dbReference type="EMBL" id="OZI75862.1"/>
    </source>
</evidence>
<name>A0A261VQT7_9BORD</name>
<dbReference type="InterPro" id="IPR036627">
    <property type="entry name" value="CobW-likC_sf"/>
</dbReference>
<sequence length="331" mass="33856">MAAPPRIALTVVGGFLGAGKSSLLNRILARSQRRAAVLVNDFGPVNIDAALVASRDGDTISLANGCVCCSIGGGLDDALARVMARDPAPEWIVIEASGVSDPARIAQVGMADPMLELESVLVVVDASRIREQAADPLLADTVGRQLDAAGVLLLGKADLAGPQETAAARAWLARRAADVPILSADADLAALLAVPAAEPAAGQAGARAGRERGHGHAQHEHAADHPFESWFWPAGGPLDADRLTSALKQLPRSVVRAKGWLTTDRHGQVLVQYAGGRVRYARVAPGAAVPAGLVLIGARGLDRGAVEGCLGRAAGASECPGLVLDRSPGAA</sequence>
<feature type="region of interest" description="Disordered" evidence="7">
    <location>
        <begin position="202"/>
        <end position="222"/>
    </location>
</feature>
<dbReference type="SUPFAM" id="SSF90002">
    <property type="entry name" value="Hypothetical protein YjiA, C-terminal domain"/>
    <property type="match status" value="1"/>
</dbReference>
<dbReference type="Pfam" id="PF07683">
    <property type="entry name" value="CobW_C"/>
    <property type="match status" value="1"/>
</dbReference>
<dbReference type="Gene3D" id="3.40.50.300">
    <property type="entry name" value="P-loop containing nucleotide triphosphate hydrolases"/>
    <property type="match status" value="1"/>
</dbReference>
<dbReference type="SMART" id="SM00833">
    <property type="entry name" value="CobW_C"/>
    <property type="match status" value="1"/>
</dbReference>
<feature type="domain" description="CobW C-terminal" evidence="8">
    <location>
        <begin position="227"/>
        <end position="314"/>
    </location>
</feature>
<dbReference type="SUPFAM" id="SSF52540">
    <property type="entry name" value="P-loop containing nucleoside triphosphate hydrolases"/>
    <property type="match status" value="1"/>
</dbReference>
<dbReference type="Pfam" id="PF02492">
    <property type="entry name" value="cobW"/>
    <property type="match status" value="1"/>
</dbReference>
<keyword evidence="3" id="KW-0143">Chaperone</keyword>
<evidence type="ECO:0000256" key="5">
    <source>
        <dbReference type="ARBA" id="ARBA00045658"/>
    </source>
</evidence>
<dbReference type="InterPro" id="IPR003495">
    <property type="entry name" value="CobW/HypB/UreG_nucleotide-bd"/>
</dbReference>
<protein>
    <recommendedName>
        <fullName evidence="8">CobW C-terminal domain-containing protein</fullName>
    </recommendedName>
</protein>
<dbReference type="InterPro" id="IPR051316">
    <property type="entry name" value="Zinc-reg_GTPase_activator"/>
</dbReference>
<evidence type="ECO:0000256" key="7">
    <source>
        <dbReference type="SAM" id="MobiDB-lite"/>
    </source>
</evidence>
<reference evidence="10" key="1">
    <citation type="submission" date="2017-05" db="EMBL/GenBank/DDBJ databases">
        <title>Complete and WGS of Bordetella genogroups.</title>
        <authorList>
            <person name="Spilker T."/>
            <person name="Lipuma J."/>
        </authorList>
    </citation>
    <scope>NUCLEOTIDE SEQUENCE [LARGE SCALE GENOMIC DNA]</scope>
    <source>
        <strain evidence="10">AU8256</strain>
    </source>
</reference>
<dbReference type="GO" id="GO:0016787">
    <property type="term" value="F:hydrolase activity"/>
    <property type="evidence" value="ECO:0007669"/>
    <property type="project" value="UniProtKB-KW"/>
</dbReference>
<dbReference type="GO" id="GO:0000166">
    <property type="term" value="F:nucleotide binding"/>
    <property type="evidence" value="ECO:0007669"/>
    <property type="project" value="UniProtKB-KW"/>
</dbReference>
<accession>A0A261VQT7</accession>
<dbReference type="CDD" id="cd03112">
    <property type="entry name" value="CobW-like"/>
    <property type="match status" value="1"/>
</dbReference>